<keyword evidence="1" id="KW-0175">Coiled coil</keyword>
<dbReference type="RefSeq" id="WP_249740134.1">
    <property type="nucleotide sequence ID" value="NZ_CP093217.1"/>
</dbReference>
<accession>A0ABY4QDV8</accession>
<dbReference type="Gene3D" id="2.40.420.20">
    <property type="match status" value="1"/>
</dbReference>
<organism evidence="2 3">
    <name type="scientific">Staphylococcus edaphicus</name>
    <dbReference type="NCBI Taxonomy" id="1955013"/>
    <lineage>
        <taxon>Bacteria</taxon>
        <taxon>Bacillati</taxon>
        <taxon>Bacillota</taxon>
        <taxon>Bacilli</taxon>
        <taxon>Bacillales</taxon>
        <taxon>Staphylococcaceae</taxon>
        <taxon>Staphylococcus</taxon>
    </lineage>
</organism>
<keyword evidence="3" id="KW-1185">Reference proteome</keyword>
<evidence type="ECO:0000313" key="2">
    <source>
        <dbReference type="EMBL" id="UQW81539.1"/>
    </source>
</evidence>
<dbReference type="Gene3D" id="2.40.30.170">
    <property type="match status" value="1"/>
</dbReference>
<evidence type="ECO:0000313" key="3">
    <source>
        <dbReference type="Proteomes" id="UP001056588"/>
    </source>
</evidence>
<dbReference type="PANTHER" id="PTHR30469">
    <property type="entry name" value="MULTIDRUG RESISTANCE PROTEIN MDTA"/>
    <property type="match status" value="1"/>
</dbReference>
<gene>
    <name evidence="2" type="ORF">MNY58_13475</name>
</gene>
<evidence type="ECO:0000256" key="1">
    <source>
        <dbReference type="SAM" id="Coils"/>
    </source>
</evidence>
<name>A0ABY4QDV8_9STAP</name>
<feature type="coiled-coil region" evidence="1">
    <location>
        <begin position="104"/>
        <end position="151"/>
    </location>
</feature>
<proteinExistence type="predicted"/>
<dbReference type="EMBL" id="CP093217">
    <property type="protein sequence ID" value="UQW81539.1"/>
    <property type="molecule type" value="Genomic_DNA"/>
</dbReference>
<reference evidence="2" key="1">
    <citation type="submission" date="2022-03" db="EMBL/GenBank/DDBJ databases">
        <title>Complete Genome Sequence of Staphylococcus edaphicus strain CCM 8731.</title>
        <authorList>
            <person name="Rimmer C.O."/>
            <person name="Thomas J.C."/>
        </authorList>
    </citation>
    <scope>NUCLEOTIDE SEQUENCE</scope>
    <source>
        <strain evidence="2">CCM 8731</strain>
    </source>
</reference>
<dbReference type="Proteomes" id="UP001056588">
    <property type="component" value="Chromosome"/>
</dbReference>
<sequence>MKKRQILIFILVILFLISVVTLSIYEYMHVKSEKQDKGYQSYKVERITPLKLTGRVYPDDIKTYKENKNIGKYIKPQVKKKENVKKGTPLIYYDTNHSIRPNLVEKVKKNQRKVDEDYKNINKQPNNEGYQKKLRKDLRHLNKANQQLSEHDIQSSKDIYAKFDGKVNFINTDVDNNGDILKLISKKSEIKTEITEYDKDKINIGGKVRIAVNKGGEDIKGEILDIDDLPTNSEKSKNISRYKVTIGNLNHKLENGFTVKTRIYSNTLKIPKDAITQDHKVFVLDKINNVHKRRILTGHSKDRIIVKKGLKPGERILRKPNSSLKNGNNVKIDN</sequence>
<protein>
    <submittedName>
        <fullName evidence="2">Efflux RND transporter periplasmic adaptor subunit</fullName>
    </submittedName>
</protein>